<dbReference type="FunFam" id="3.10.120.10:FF:000003">
    <property type="entry name" value="membrane-associated progesterone receptor component 1"/>
    <property type="match status" value="1"/>
</dbReference>
<comment type="caution">
    <text evidence="5">The sequence shown here is derived from an EMBL/GenBank/DDBJ whole genome shotgun (WGS) entry which is preliminary data.</text>
</comment>
<evidence type="ECO:0000256" key="2">
    <source>
        <dbReference type="SAM" id="MobiDB-lite"/>
    </source>
</evidence>
<feature type="transmembrane region" description="Helical" evidence="3">
    <location>
        <begin position="83"/>
        <end position="102"/>
    </location>
</feature>
<keyword evidence="5" id="KW-0675">Receptor</keyword>
<dbReference type="Gene3D" id="3.10.120.10">
    <property type="entry name" value="Cytochrome b5-like heme/steroid binding domain"/>
    <property type="match status" value="2"/>
</dbReference>
<evidence type="ECO:0000256" key="3">
    <source>
        <dbReference type="SAM" id="Phobius"/>
    </source>
</evidence>
<evidence type="ECO:0000313" key="6">
    <source>
        <dbReference type="Proteomes" id="UP000031036"/>
    </source>
</evidence>
<organism evidence="5 6">
    <name type="scientific">Toxocara canis</name>
    <name type="common">Canine roundworm</name>
    <dbReference type="NCBI Taxonomy" id="6265"/>
    <lineage>
        <taxon>Eukaryota</taxon>
        <taxon>Metazoa</taxon>
        <taxon>Ecdysozoa</taxon>
        <taxon>Nematoda</taxon>
        <taxon>Chromadorea</taxon>
        <taxon>Rhabditida</taxon>
        <taxon>Spirurina</taxon>
        <taxon>Ascaridomorpha</taxon>
        <taxon>Ascaridoidea</taxon>
        <taxon>Toxocaridae</taxon>
        <taxon>Toxocara</taxon>
    </lineage>
</organism>
<keyword evidence="3" id="KW-0472">Membrane</keyword>
<name>A0A0B2VC47_TOXCA</name>
<feature type="domain" description="Cytochrome b5 heme-binding" evidence="4">
    <location>
        <begin position="124"/>
        <end position="220"/>
    </location>
</feature>
<keyword evidence="3" id="KW-1133">Transmembrane helix</keyword>
<comment type="similarity">
    <text evidence="1">Belongs to the cytochrome b5 family. MAPR subfamily.</text>
</comment>
<keyword evidence="3" id="KW-0812">Transmembrane</keyword>
<sequence>MDFASVFELGWTDVLIVAFMIYVIYRILSRKDQPIPATPVLPQPMKKRDFTVTELLEYNGVDNERILLAICDKVMDFASVFELGWTDVLIVAFMIYVIYRILSRKDQPIPATPVLPQPMKKRDFTVTELLEYNGVDNERILLAICDKVYDVTRGKDFYGPGGPYSKLAGHDATRALATMDTEKVKDEYDDVSDLPPYELNEAKEWGESLAFKYPIVGRLLKDGEEPKDYNGELATLRAKRSSEELMAFMYPAHYPTVPLKWDESPWMTVSTDTQEEALLSNVEIRITAQSESAQMRCVSESVCGGGLQEDEDIEEEEEDPDEDEEQNAR</sequence>
<dbReference type="Pfam" id="PF00173">
    <property type="entry name" value="Cyt-b5"/>
    <property type="match status" value="1"/>
</dbReference>
<gene>
    <name evidence="5" type="primary">PGRMC1</name>
    <name evidence="5" type="ORF">Tcan_14289</name>
</gene>
<dbReference type="GO" id="GO:0012505">
    <property type="term" value="C:endomembrane system"/>
    <property type="evidence" value="ECO:0007669"/>
    <property type="project" value="TreeGrafter"/>
</dbReference>
<evidence type="ECO:0000256" key="1">
    <source>
        <dbReference type="ARBA" id="ARBA00038357"/>
    </source>
</evidence>
<dbReference type="SMART" id="SM01117">
    <property type="entry name" value="Cyt-b5"/>
    <property type="match status" value="1"/>
</dbReference>
<dbReference type="InterPro" id="IPR050577">
    <property type="entry name" value="MAPR/NEUFC/NENF-like"/>
</dbReference>
<feature type="transmembrane region" description="Helical" evidence="3">
    <location>
        <begin position="6"/>
        <end position="25"/>
    </location>
</feature>
<proteinExistence type="inferred from homology"/>
<dbReference type="PANTHER" id="PTHR10281:SF76">
    <property type="entry name" value="CALCUTTA CUP-RELATED"/>
    <property type="match status" value="1"/>
</dbReference>
<protein>
    <submittedName>
        <fullName evidence="5">Membrane-associated progesterone receptor component 1</fullName>
    </submittedName>
</protein>
<dbReference type="GO" id="GO:0016020">
    <property type="term" value="C:membrane"/>
    <property type="evidence" value="ECO:0007669"/>
    <property type="project" value="TreeGrafter"/>
</dbReference>
<dbReference type="InterPro" id="IPR001199">
    <property type="entry name" value="Cyt_B5-like_heme/steroid-bd"/>
</dbReference>
<accession>A0A0B2VC47</accession>
<feature type="region of interest" description="Disordered" evidence="2">
    <location>
        <begin position="295"/>
        <end position="329"/>
    </location>
</feature>
<evidence type="ECO:0000259" key="4">
    <source>
        <dbReference type="SMART" id="SM01117"/>
    </source>
</evidence>
<dbReference type="EMBL" id="JPKZ01001951">
    <property type="protein sequence ID" value="KHN79017.1"/>
    <property type="molecule type" value="Genomic_DNA"/>
</dbReference>
<feature type="compositionally biased region" description="Acidic residues" evidence="2">
    <location>
        <begin position="308"/>
        <end position="329"/>
    </location>
</feature>
<dbReference type="OrthoDB" id="547796at2759"/>
<dbReference type="InterPro" id="IPR036400">
    <property type="entry name" value="Cyt_B5-like_heme/steroid_sf"/>
</dbReference>
<dbReference type="STRING" id="6265.A0A0B2VC47"/>
<reference evidence="5 6" key="1">
    <citation type="submission" date="2014-11" db="EMBL/GenBank/DDBJ databases">
        <title>Genetic blueprint of the zoonotic pathogen Toxocara canis.</title>
        <authorList>
            <person name="Zhu X.-Q."/>
            <person name="Korhonen P.K."/>
            <person name="Cai H."/>
            <person name="Young N.D."/>
            <person name="Nejsum P."/>
            <person name="von Samson-Himmelstjerna G."/>
            <person name="Boag P.R."/>
            <person name="Tan P."/>
            <person name="Li Q."/>
            <person name="Min J."/>
            <person name="Yang Y."/>
            <person name="Wang X."/>
            <person name="Fang X."/>
            <person name="Hall R.S."/>
            <person name="Hofmann A."/>
            <person name="Sternberg P.W."/>
            <person name="Jex A.R."/>
            <person name="Gasser R.B."/>
        </authorList>
    </citation>
    <scope>NUCLEOTIDE SEQUENCE [LARGE SCALE GENOMIC DNA]</scope>
    <source>
        <strain evidence="5">PN_DK_2014</strain>
    </source>
</reference>
<dbReference type="SUPFAM" id="SSF55856">
    <property type="entry name" value="Cytochrome b5-like heme/steroid binding domain"/>
    <property type="match status" value="1"/>
</dbReference>
<dbReference type="Proteomes" id="UP000031036">
    <property type="component" value="Unassembled WGS sequence"/>
</dbReference>
<evidence type="ECO:0000313" key="5">
    <source>
        <dbReference type="EMBL" id="KHN79017.1"/>
    </source>
</evidence>
<dbReference type="AlphaFoldDB" id="A0A0B2VC47"/>
<keyword evidence="6" id="KW-1185">Reference proteome</keyword>
<dbReference type="OMA" id="AFMIYVI"/>
<dbReference type="PANTHER" id="PTHR10281">
    <property type="entry name" value="MEMBRANE-ASSOCIATED PROGESTERONE RECEPTOR COMPONENT-RELATED"/>
    <property type="match status" value="1"/>
</dbReference>